<comment type="subunit">
    <text evidence="9">Forms a complex with TatC.</text>
</comment>
<protein>
    <recommendedName>
        <fullName evidence="9">Sec-independent protein translocase protein TatA</fullName>
    </recommendedName>
</protein>
<dbReference type="Proteomes" id="UP001595772">
    <property type="component" value="Unassembled WGS sequence"/>
</dbReference>
<dbReference type="PANTHER" id="PTHR42982">
    <property type="entry name" value="SEC-INDEPENDENT PROTEIN TRANSLOCASE PROTEIN TATA"/>
    <property type="match status" value="1"/>
</dbReference>
<dbReference type="EMBL" id="JBHSAO010000001">
    <property type="protein sequence ID" value="MFC4022992.1"/>
    <property type="molecule type" value="Genomic_DNA"/>
</dbReference>
<keyword evidence="3 9" id="KW-1003">Cell membrane</keyword>
<dbReference type="HAMAP" id="MF_00236">
    <property type="entry name" value="TatA_E"/>
    <property type="match status" value="1"/>
</dbReference>
<evidence type="ECO:0000256" key="6">
    <source>
        <dbReference type="ARBA" id="ARBA00022989"/>
    </source>
</evidence>
<evidence type="ECO:0000256" key="3">
    <source>
        <dbReference type="ARBA" id="ARBA00022475"/>
    </source>
</evidence>
<comment type="caution">
    <text evidence="10">The sequence shown here is derived from an EMBL/GenBank/DDBJ whole genome shotgun (WGS) entry which is preliminary data.</text>
</comment>
<evidence type="ECO:0000313" key="10">
    <source>
        <dbReference type="EMBL" id="MFC4022992.1"/>
    </source>
</evidence>
<dbReference type="InterPro" id="IPR006312">
    <property type="entry name" value="TatA/E"/>
</dbReference>
<reference evidence="11" key="1">
    <citation type="journal article" date="2019" name="Int. J. Syst. Evol. Microbiol.">
        <title>The Global Catalogue of Microorganisms (GCM) 10K type strain sequencing project: providing services to taxonomists for standard genome sequencing and annotation.</title>
        <authorList>
            <consortium name="The Broad Institute Genomics Platform"/>
            <consortium name="The Broad Institute Genome Sequencing Center for Infectious Disease"/>
            <person name="Wu L."/>
            <person name="Ma J."/>
        </authorList>
    </citation>
    <scope>NUCLEOTIDE SEQUENCE [LARGE SCALE GENOMIC DNA]</scope>
    <source>
        <strain evidence="11">IBRC-M 10703</strain>
    </source>
</reference>
<comment type="similarity">
    <text evidence="9">Belongs to the TatA/E family.</text>
</comment>
<dbReference type="RefSeq" id="WP_379495478.1">
    <property type="nucleotide sequence ID" value="NZ_JBHSAO010000001.1"/>
</dbReference>
<keyword evidence="5 9" id="KW-0653">Protein transport</keyword>
<evidence type="ECO:0000256" key="8">
    <source>
        <dbReference type="ARBA" id="ARBA00023136"/>
    </source>
</evidence>
<evidence type="ECO:0000256" key="5">
    <source>
        <dbReference type="ARBA" id="ARBA00022927"/>
    </source>
</evidence>
<keyword evidence="2 9" id="KW-0813">Transport</keyword>
<accession>A0ABV8GWJ0</accession>
<keyword evidence="6 9" id="KW-1133">Transmembrane helix</keyword>
<dbReference type="PANTHER" id="PTHR42982:SF1">
    <property type="entry name" value="SEC-INDEPENDENT PROTEIN TRANSLOCASE PROTEIN TATA"/>
    <property type="match status" value="1"/>
</dbReference>
<dbReference type="NCBIfam" id="TIGR01411">
    <property type="entry name" value="tatAE"/>
    <property type="match status" value="1"/>
</dbReference>
<keyword evidence="8 9" id="KW-0472">Membrane</keyword>
<keyword evidence="4 9" id="KW-0812">Transmembrane</keyword>
<evidence type="ECO:0000256" key="1">
    <source>
        <dbReference type="ARBA" id="ARBA00004162"/>
    </source>
</evidence>
<evidence type="ECO:0000313" key="11">
    <source>
        <dbReference type="Proteomes" id="UP001595772"/>
    </source>
</evidence>
<dbReference type="PRINTS" id="PR01506">
    <property type="entry name" value="TATBPROTEIN"/>
</dbReference>
<sequence>MLANIGVPGLILVVLLALIIFGPKKLPEIGKAAGQTLREFKDSTRSLTDDATAEINDVKTIVQGDNKKEEAK</sequence>
<keyword evidence="7 9" id="KW-0811">Translocation</keyword>
<dbReference type="InterPro" id="IPR003369">
    <property type="entry name" value="TatA/B/E"/>
</dbReference>
<name>A0ABV8GWJ0_9BACI</name>
<gene>
    <name evidence="9 10" type="primary">tatA</name>
    <name evidence="10" type="ORF">ACFOUV_04080</name>
</gene>
<keyword evidence="11" id="KW-1185">Reference proteome</keyword>
<evidence type="ECO:0000256" key="2">
    <source>
        <dbReference type="ARBA" id="ARBA00022448"/>
    </source>
</evidence>
<evidence type="ECO:0000256" key="7">
    <source>
        <dbReference type="ARBA" id="ARBA00023010"/>
    </source>
</evidence>
<dbReference type="Pfam" id="PF02416">
    <property type="entry name" value="TatA_B_E"/>
    <property type="match status" value="1"/>
</dbReference>
<dbReference type="NCBIfam" id="NF011430">
    <property type="entry name" value="PRK14861.1"/>
    <property type="match status" value="1"/>
</dbReference>
<dbReference type="Gene3D" id="1.20.5.3310">
    <property type="match status" value="1"/>
</dbReference>
<feature type="transmembrane region" description="Helical" evidence="9">
    <location>
        <begin position="6"/>
        <end position="22"/>
    </location>
</feature>
<evidence type="ECO:0000256" key="4">
    <source>
        <dbReference type="ARBA" id="ARBA00022692"/>
    </source>
</evidence>
<organism evidence="10 11">
    <name type="scientific">Oceanobacillus longus</name>
    <dbReference type="NCBI Taxonomy" id="930120"/>
    <lineage>
        <taxon>Bacteria</taxon>
        <taxon>Bacillati</taxon>
        <taxon>Bacillota</taxon>
        <taxon>Bacilli</taxon>
        <taxon>Bacillales</taxon>
        <taxon>Bacillaceae</taxon>
        <taxon>Oceanobacillus</taxon>
    </lineage>
</organism>
<evidence type="ECO:0000256" key="9">
    <source>
        <dbReference type="HAMAP-Rule" id="MF_00236"/>
    </source>
</evidence>
<proteinExistence type="inferred from homology"/>
<comment type="function">
    <text evidence="9">Part of the twin-arginine translocation (Tat) system that transports large folded proteins containing a characteristic twin-arginine motif in their signal peptide across membranes. TatA could form the protein-conducting channel of the Tat system.</text>
</comment>
<comment type="subcellular location">
    <subcellularLocation>
        <location evidence="1 9">Cell membrane</location>
        <topology evidence="1 9">Single-pass membrane protein</topology>
    </subcellularLocation>
</comment>